<dbReference type="InterPro" id="IPR036964">
    <property type="entry name" value="RASGEF_cat_dom_sf"/>
</dbReference>
<reference evidence="10" key="1">
    <citation type="submission" date="2016-05" db="EMBL/GenBank/DDBJ databases">
        <title>Comparative genomics of biotechnologically important yeasts.</title>
        <authorList>
            <consortium name="DOE Joint Genome Institute"/>
            <person name="Riley R."/>
            <person name="Haridas S."/>
            <person name="Wolfe K.H."/>
            <person name="Lopes M.R."/>
            <person name="Hittinger C.T."/>
            <person name="Goker M."/>
            <person name="Salamov A."/>
            <person name="Wisecaver J."/>
            <person name="Long T.M."/>
            <person name="Aerts A.L."/>
            <person name="Barry K."/>
            <person name="Choi C."/>
            <person name="Clum A."/>
            <person name="Coughlan A.Y."/>
            <person name="Deshpande S."/>
            <person name="Douglass A.P."/>
            <person name="Hanson S.J."/>
            <person name="Klenk H.-P."/>
            <person name="Labutti K."/>
            <person name="Lapidus A."/>
            <person name="Lindquist E."/>
            <person name="Lipzen A."/>
            <person name="Meier-Kolthoff J.P."/>
            <person name="Ohm R.A."/>
            <person name="Otillar R.P."/>
            <person name="Pangilinan J."/>
            <person name="Peng Y."/>
            <person name="Rokas A."/>
            <person name="Rosa C.A."/>
            <person name="Scheuner C."/>
            <person name="Sibirny A.A."/>
            <person name="Slot J.C."/>
            <person name="Stielow J.B."/>
            <person name="Sun H."/>
            <person name="Kurtzman C.P."/>
            <person name="Blackwell M."/>
            <person name="Grigoriev I.V."/>
            <person name="Jeffries T.W."/>
        </authorList>
    </citation>
    <scope>NUCLEOTIDE SEQUENCE [LARGE SCALE GENOMIC DNA]</scope>
    <source>
        <strain evidence="10">NRRL Y-12698</strain>
    </source>
</reference>
<name>A0A1E3QSA7_9ASCO</name>
<dbReference type="InterPro" id="IPR036028">
    <property type="entry name" value="SH3-like_dom_sf"/>
</dbReference>
<evidence type="ECO:0000259" key="7">
    <source>
        <dbReference type="PROSITE" id="PS50009"/>
    </source>
</evidence>
<evidence type="ECO:0000259" key="8">
    <source>
        <dbReference type="PROSITE" id="PS50212"/>
    </source>
</evidence>
<evidence type="ECO:0000313" key="9">
    <source>
        <dbReference type="EMBL" id="ODQ80384.1"/>
    </source>
</evidence>
<dbReference type="GO" id="GO:0007265">
    <property type="term" value="P:Ras protein signal transduction"/>
    <property type="evidence" value="ECO:0007669"/>
    <property type="project" value="TreeGrafter"/>
</dbReference>
<feature type="compositionally biased region" description="Polar residues" evidence="5">
    <location>
        <begin position="1"/>
        <end position="29"/>
    </location>
</feature>
<dbReference type="Pfam" id="PF00618">
    <property type="entry name" value="RasGEF_N"/>
    <property type="match status" value="1"/>
</dbReference>
<organism evidence="9 10">
    <name type="scientific">Babjeviella inositovora NRRL Y-12698</name>
    <dbReference type="NCBI Taxonomy" id="984486"/>
    <lineage>
        <taxon>Eukaryota</taxon>
        <taxon>Fungi</taxon>
        <taxon>Dikarya</taxon>
        <taxon>Ascomycota</taxon>
        <taxon>Saccharomycotina</taxon>
        <taxon>Pichiomycetes</taxon>
        <taxon>Serinales incertae sedis</taxon>
        <taxon>Babjeviella</taxon>
    </lineage>
</organism>
<feature type="region of interest" description="Disordered" evidence="5">
    <location>
        <begin position="1"/>
        <end position="71"/>
    </location>
</feature>
<evidence type="ECO:0000256" key="4">
    <source>
        <dbReference type="PROSITE-ProRule" id="PRU00192"/>
    </source>
</evidence>
<accession>A0A1E3QSA7</accession>
<keyword evidence="10" id="KW-1185">Reference proteome</keyword>
<keyword evidence="1 4" id="KW-0728">SH3 domain</keyword>
<dbReference type="CDD" id="cd06224">
    <property type="entry name" value="REM"/>
    <property type="match status" value="1"/>
</dbReference>
<dbReference type="Pfam" id="PF00617">
    <property type="entry name" value="RasGEF"/>
    <property type="match status" value="1"/>
</dbReference>
<dbReference type="InterPro" id="IPR008937">
    <property type="entry name" value="Ras-like_GEF"/>
</dbReference>
<dbReference type="STRING" id="984486.A0A1E3QSA7"/>
<protein>
    <recommendedName>
        <fullName evidence="11">Ras-GEF domain-containing protein</fullName>
    </recommendedName>
</protein>
<dbReference type="Proteomes" id="UP000094336">
    <property type="component" value="Unassembled WGS sequence"/>
</dbReference>
<dbReference type="GeneID" id="30148659"/>
<dbReference type="InterPro" id="IPR023578">
    <property type="entry name" value="Ras_GEF_dom_sf"/>
</dbReference>
<dbReference type="Gene3D" id="2.30.30.40">
    <property type="entry name" value="SH3 Domains"/>
    <property type="match status" value="1"/>
</dbReference>
<feature type="region of interest" description="Disordered" evidence="5">
    <location>
        <begin position="385"/>
        <end position="405"/>
    </location>
</feature>
<dbReference type="PANTHER" id="PTHR23113:SF354">
    <property type="entry name" value="BUD SITE SELECTION PROTEIN 5"/>
    <property type="match status" value="1"/>
</dbReference>
<proteinExistence type="predicted"/>
<feature type="domain" description="SH3" evidence="6">
    <location>
        <begin position="421"/>
        <end position="489"/>
    </location>
</feature>
<evidence type="ECO:0000256" key="1">
    <source>
        <dbReference type="ARBA" id="ARBA00022443"/>
    </source>
</evidence>
<sequence length="1481" mass="165615">MTHRPSVTSPGSHNSMASSVYTEPAQNLPSPDIDREVPRKPRTGNGAPVSMATSSVYGELPTGAHAHPSYRDSINTITAGNAALVIDSGASQGYSDEETPLEADEPKLNEHVSAHGAIYPIRSSATVNSFYTASEGGSEDDRDRMASSNPLQPRPYSDAYDSDDSVATTKETPPALPSEASLSAINKRMSQMDAFRDLSKSRDSFQFYDQTQQPYDVNMDTTLDTGDYTLDGNGQLDSDGESSVSIYDGHISPTRRHESVATQVLMVKNDGVTIVAGSPVESSSAFSVVGAQKPLDSQTPRVFVVSKVQPFSVFTKDERMRGRYTENASGDLHELETPVKVVHATRDVTPKASSVSEYDGDYAILGTTPPKVHRYSHSHDLRNGFALSTPRTTKGNTVPIDENGPATGNLDETIVGRTNELSALFYTATHAFDALSLKAELDASICLSFKKDDICFVHSTDPSGWGEVTLILNLQRGWVPMNYFRHCIEYEYDKVERLSPGELAASKQPLKLLFAASAKFLREPMCVPVVKRVRVHDGEERVPAMTFPTKTLNSVRDGVRSLLEETECISRTSEIVAKRPTIKKIRKVLLADWFELMRRAVEYKYTTNTAKVDTLQRLIYQVLRKAVAFLDIWGIEADLAQSEVQSAPKILERSNTMSKIPYLKKPPFVQPRVTEIHTLLFNYLGLIIGRLDLIEHNPVGCELLENITHQIILLLRELLFINKIASASLERLPPEIDSSLDLLLSLVSELVSGVKKLVAKTALERREGADLAVKSAPKGKKHEKARSTYYYTAEGGSLIEVAAKMVRSVARAIYSIRRIFEVTGDTQLDAARQYPDFYRLKIDPETFIRKCSVGLLSTNGQQHIREVDKIHRRSARYSTIRMGKTGALGVSADGAAILNAYLPAMDSTPFVSSDAVFQPFTTDSATNFPHDYERELLTDNDGHLIGGSFRSLVYTLTNEASPPQYFFISSVLMTFRIFSSGIDLVEELISRFDITNSANTDAILLNKRRKLICGTFQIWLESYWNHQSDYPLLSTLINFFNEGVSLYLPRESSELIEVAARLASRPPVENTKDRFLPRAQFQLVERRIREVSKADRNLSMMLTRNYARYSMVDGYELGASSSSSVAIPLGVTSAVTTTAPLVTPAQVAAVEKINMGFRTILGKKWCPEKLLTARVYVPVDLDLMITNWYRNCYETWVLTNYRTHLLDFNALELAKQLTIIESRLFCAIRHEELLNENFAPKKLHLNLAPHVARSVLFTNCLSEYVLESMLQPDFSMKQRVANMQAWLKVAVSCLYLRNFNSLAAIITSLQSFLISRLGVLWDDLLQKYTDLYEYLSSIVIPDKNYSIYRAKLKTFLISSNIDRLPLVPYVSLFLQDLTFIVEGNPNYRSAEGALGKLINIDKYLKATKVISDFESLQVSYVEDYKGRMTPPGSAGPEERLDIAPVPALQELVLLELWKIKQLNIKEDDRAWKLSCLIQPRE</sequence>
<dbReference type="GO" id="GO:0005085">
    <property type="term" value="F:guanyl-nucleotide exchange factor activity"/>
    <property type="evidence" value="ECO:0007669"/>
    <property type="project" value="UniProtKB-KW"/>
</dbReference>
<dbReference type="Gene3D" id="1.20.870.10">
    <property type="entry name" value="Son of sevenless (SoS) protein Chain: S domain 1"/>
    <property type="match status" value="1"/>
</dbReference>
<dbReference type="SMART" id="SM00147">
    <property type="entry name" value="RasGEF"/>
    <property type="match status" value="1"/>
</dbReference>
<dbReference type="GO" id="GO:0005886">
    <property type="term" value="C:plasma membrane"/>
    <property type="evidence" value="ECO:0007669"/>
    <property type="project" value="TreeGrafter"/>
</dbReference>
<dbReference type="SUPFAM" id="SSF50044">
    <property type="entry name" value="SH3-domain"/>
    <property type="match status" value="1"/>
</dbReference>
<gene>
    <name evidence="9" type="ORF">BABINDRAFT_171300</name>
</gene>
<dbReference type="SMART" id="SM00229">
    <property type="entry name" value="RasGEFN"/>
    <property type="match status" value="1"/>
</dbReference>
<dbReference type="InterPro" id="IPR001452">
    <property type="entry name" value="SH3_domain"/>
</dbReference>
<dbReference type="SUPFAM" id="SSF48366">
    <property type="entry name" value="Ras GEF"/>
    <property type="match status" value="1"/>
</dbReference>
<dbReference type="Gene3D" id="1.10.840.10">
    <property type="entry name" value="Ras guanine-nucleotide exchange factors catalytic domain"/>
    <property type="match status" value="1"/>
</dbReference>
<dbReference type="PROSITE" id="PS50002">
    <property type="entry name" value="SH3"/>
    <property type="match status" value="1"/>
</dbReference>
<feature type="domain" description="N-terminal Ras-GEF" evidence="8">
    <location>
        <begin position="940"/>
        <end position="1063"/>
    </location>
</feature>
<evidence type="ECO:0008006" key="11">
    <source>
        <dbReference type="Google" id="ProtNLM"/>
    </source>
</evidence>
<dbReference type="PANTHER" id="PTHR23113">
    <property type="entry name" value="GUANINE NUCLEOTIDE EXCHANGE FACTOR"/>
    <property type="match status" value="1"/>
</dbReference>
<keyword evidence="2 3" id="KW-0344">Guanine-nucleotide releasing factor</keyword>
<evidence type="ECO:0000259" key="6">
    <source>
        <dbReference type="PROSITE" id="PS50002"/>
    </source>
</evidence>
<dbReference type="InterPro" id="IPR000651">
    <property type="entry name" value="Ras-like_Gua-exchang_fac_N"/>
</dbReference>
<dbReference type="OrthoDB" id="546434at2759"/>
<dbReference type="InterPro" id="IPR001895">
    <property type="entry name" value="RASGEF_cat_dom"/>
</dbReference>
<dbReference type="PROSITE" id="PS50009">
    <property type="entry name" value="RASGEF_CAT"/>
    <property type="match status" value="1"/>
</dbReference>
<evidence type="ECO:0000256" key="5">
    <source>
        <dbReference type="SAM" id="MobiDB-lite"/>
    </source>
</evidence>
<evidence type="ECO:0000256" key="3">
    <source>
        <dbReference type="PROSITE-ProRule" id="PRU00168"/>
    </source>
</evidence>
<evidence type="ECO:0000313" key="10">
    <source>
        <dbReference type="Proteomes" id="UP000094336"/>
    </source>
</evidence>
<dbReference type="EMBL" id="KV454430">
    <property type="protein sequence ID" value="ODQ80384.1"/>
    <property type="molecule type" value="Genomic_DNA"/>
</dbReference>
<dbReference type="PROSITE" id="PS50212">
    <property type="entry name" value="RASGEF_NTER"/>
    <property type="match status" value="1"/>
</dbReference>
<feature type="domain" description="Ras-GEF" evidence="7">
    <location>
        <begin position="1209"/>
        <end position="1450"/>
    </location>
</feature>
<dbReference type="RefSeq" id="XP_018985712.1">
    <property type="nucleotide sequence ID" value="XM_019130806.1"/>
</dbReference>
<feature type="region of interest" description="Disordered" evidence="5">
    <location>
        <begin position="132"/>
        <end position="181"/>
    </location>
</feature>
<evidence type="ECO:0000256" key="2">
    <source>
        <dbReference type="ARBA" id="ARBA00022658"/>
    </source>
</evidence>